<evidence type="ECO:0000313" key="3">
    <source>
        <dbReference type="EMBL" id="KAA6392038.1"/>
    </source>
</evidence>
<dbReference type="Proteomes" id="UP000324800">
    <property type="component" value="Unassembled WGS sequence"/>
</dbReference>
<comment type="caution">
    <text evidence="3">The sequence shown here is derived from an EMBL/GenBank/DDBJ whole genome shotgun (WGS) entry which is preliminary data.</text>
</comment>
<feature type="compositionally biased region" description="Acidic residues" evidence="2">
    <location>
        <begin position="289"/>
        <end position="309"/>
    </location>
</feature>
<name>A0A5J4WAQ6_9EUKA</name>
<reference evidence="3 4" key="1">
    <citation type="submission" date="2019-03" db="EMBL/GenBank/DDBJ databases">
        <title>Single cell metagenomics reveals metabolic interactions within the superorganism composed of flagellate Streblomastix strix and complex community of Bacteroidetes bacteria on its surface.</title>
        <authorList>
            <person name="Treitli S.C."/>
            <person name="Kolisko M."/>
            <person name="Husnik F."/>
            <person name="Keeling P."/>
            <person name="Hampl V."/>
        </authorList>
    </citation>
    <scope>NUCLEOTIDE SEQUENCE [LARGE SCALE GENOMIC DNA]</scope>
    <source>
        <strain evidence="3">ST1C</strain>
    </source>
</reference>
<proteinExistence type="predicted"/>
<evidence type="ECO:0000313" key="4">
    <source>
        <dbReference type="Proteomes" id="UP000324800"/>
    </source>
</evidence>
<protein>
    <submittedName>
        <fullName evidence="3">Uncharacterized protein</fullName>
    </submittedName>
</protein>
<accession>A0A5J4WAQ6</accession>
<evidence type="ECO:0000256" key="1">
    <source>
        <dbReference type="SAM" id="Coils"/>
    </source>
</evidence>
<gene>
    <name evidence="3" type="ORF">EZS28_012436</name>
</gene>
<evidence type="ECO:0000256" key="2">
    <source>
        <dbReference type="SAM" id="MobiDB-lite"/>
    </source>
</evidence>
<feature type="coiled-coil region" evidence="1">
    <location>
        <begin position="146"/>
        <end position="180"/>
    </location>
</feature>
<dbReference type="AlphaFoldDB" id="A0A5J4WAQ6"/>
<keyword evidence="1" id="KW-0175">Coiled coil</keyword>
<sequence>MDDYFDEERIINQEYADESDGVLENRNAYKAIAYDKEKINTINNENIEPNEQENEQETGQEEGYFAVRSAQTAIEACLCVTGAATAAAAAVAADNAAAIVKLNGEIAALKAVTAVVGAGKTFKDKLDSLLGNDDPSNPPTGLERRVQTLETAKDYHETRLKELEKEEEEDENKFVTTTEESQFIQGQKTWEKEANCGTMFINSGKSAHIGRTVPKQFQFNYGDKKTIADIIRGGLIPKYVTVDCDFGVYDMIEDILNSRKCRKRPRNSVRIPRQVPIDLPTDTNIDPPEYPDEPSDPSDPENEFPDSDSNETFNYENINSKIIDNYIKRWELITQQEEKDIKVIMVEPLM</sequence>
<organism evidence="3 4">
    <name type="scientific">Streblomastix strix</name>
    <dbReference type="NCBI Taxonomy" id="222440"/>
    <lineage>
        <taxon>Eukaryota</taxon>
        <taxon>Metamonada</taxon>
        <taxon>Preaxostyla</taxon>
        <taxon>Oxymonadida</taxon>
        <taxon>Streblomastigidae</taxon>
        <taxon>Streblomastix</taxon>
    </lineage>
</organism>
<dbReference type="EMBL" id="SNRW01002680">
    <property type="protein sequence ID" value="KAA6392038.1"/>
    <property type="molecule type" value="Genomic_DNA"/>
</dbReference>
<feature type="region of interest" description="Disordered" evidence="2">
    <location>
        <begin position="272"/>
        <end position="311"/>
    </location>
</feature>